<dbReference type="GO" id="GO:0004714">
    <property type="term" value="F:transmembrane receptor protein tyrosine kinase activity"/>
    <property type="evidence" value="ECO:0007669"/>
    <property type="project" value="UniProtKB-EC"/>
</dbReference>
<keyword evidence="7" id="KW-0547">Nucleotide-binding</keyword>
<organism evidence="19 20">
    <name type="scientific">Amphibalanus amphitrite</name>
    <name type="common">Striped barnacle</name>
    <name type="synonym">Balanus amphitrite</name>
    <dbReference type="NCBI Taxonomy" id="1232801"/>
    <lineage>
        <taxon>Eukaryota</taxon>
        <taxon>Metazoa</taxon>
        <taxon>Ecdysozoa</taxon>
        <taxon>Arthropoda</taxon>
        <taxon>Crustacea</taxon>
        <taxon>Multicrustacea</taxon>
        <taxon>Cirripedia</taxon>
        <taxon>Thoracica</taxon>
        <taxon>Thoracicalcarea</taxon>
        <taxon>Balanomorpha</taxon>
        <taxon>Balanoidea</taxon>
        <taxon>Balanidae</taxon>
        <taxon>Amphibalaninae</taxon>
        <taxon>Amphibalanus</taxon>
    </lineage>
</organism>
<dbReference type="SUPFAM" id="SSF57424">
    <property type="entry name" value="LDL receptor-like module"/>
    <property type="match status" value="1"/>
</dbReference>
<keyword evidence="13 16" id="KW-1015">Disulfide bond</keyword>
<comment type="caution">
    <text evidence="16">Lacks conserved residue(s) required for the propagation of feature annotation.</text>
</comment>
<sequence>MSSHRNVTQAQIWSPWYEESGEDCRIEMDICSHTLRRTKIAIVINKEHGDPVYMSWHPKHTSGEWNKFTEKISKIRERFHLIIEMKDLGGKTPNHIGIDNILLKDCMRETQPTQQPCDFFQCYNNKCLSADDVCNIKRDCHDGEDESEDQGCGKTPPGTPCDFESGQCGWKRGQGELEWKYRSGHEAAAFGRTPTYDHTVGNASGHFMLAEFISGLFSAHGELVSPAFPPMPAFNSDPHSPYYKSCKFRFSIHMTEEHSGAASVYILDSHNRQEVWRFYGRMKTSEWSQEVVVLPTSFNDSYYLVIGAAKSLSSKASIGIDDLSLSRECFAQGVPDRYRHQYKYNLSNPDTWLPKTPALPEPNGTVFSFGTCGASGRDGPQQRECNAAYKNRTASHVSVLDAPTYKGVQVWRVPATGIYSLVARGASGGQGFDTSSRVSLGSTAVSVVSLTEGEEVYMVVGQEGTGPCNKDSQDNLNRTLERCKPSTHPTDLKVLHPLHGFRSAASGYHRRRGRRWLARRDGSILHNLKSITFVGGGGGGGGGTFVFLVRNSQRVPLVVAAGGGGLSDKKGVMHSPDGRGENHTLGSGNGRFSDPEAAGESLARRLLALVEPRGLLP</sequence>
<comment type="caution">
    <text evidence="19">The sequence shown here is derived from an EMBL/GenBank/DDBJ whole genome shotgun (WGS) entry which is preliminary data.</text>
</comment>
<keyword evidence="9" id="KW-0067">ATP-binding</keyword>
<dbReference type="Gene3D" id="4.10.400.10">
    <property type="entry name" value="Low-density Lipoprotein Receptor"/>
    <property type="match status" value="1"/>
</dbReference>
<keyword evidence="20" id="KW-1185">Reference proteome</keyword>
<dbReference type="Gene3D" id="2.60.120.200">
    <property type="match status" value="2"/>
</dbReference>
<feature type="region of interest" description="Disordered" evidence="17">
    <location>
        <begin position="568"/>
        <end position="596"/>
    </location>
</feature>
<keyword evidence="6" id="KW-0732">Signal</keyword>
<evidence type="ECO:0000256" key="4">
    <source>
        <dbReference type="ARBA" id="ARBA00022679"/>
    </source>
</evidence>
<dbReference type="Proteomes" id="UP000440578">
    <property type="component" value="Unassembled WGS sequence"/>
</dbReference>
<dbReference type="GO" id="GO:0005524">
    <property type="term" value="F:ATP binding"/>
    <property type="evidence" value="ECO:0007669"/>
    <property type="project" value="UniProtKB-KW"/>
</dbReference>
<dbReference type="InterPro" id="IPR036055">
    <property type="entry name" value="LDL_receptor-like_sf"/>
</dbReference>
<dbReference type="AlphaFoldDB" id="A0A6A4WX79"/>
<dbReference type="InterPro" id="IPR051560">
    <property type="entry name" value="MAM_domain-containing"/>
</dbReference>
<evidence type="ECO:0000256" key="3">
    <source>
        <dbReference type="ARBA" id="ARBA00022475"/>
    </source>
</evidence>
<protein>
    <recommendedName>
        <fullName evidence="2">receptor protein-tyrosine kinase</fullName>
        <ecNumber evidence="2">2.7.10.1</ecNumber>
    </recommendedName>
</protein>
<feature type="compositionally biased region" description="Basic and acidic residues" evidence="17">
    <location>
        <begin position="568"/>
        <end position="582"/>
    </location>
</feature>
<feature type="domain" description="MAM" evidence="18">
    <location>
        <begin position="159"/>
        <end position="331"/>
    </location>
</feature>
<evidence type="ECO:0000256" key="7">
    <source>
        <dbReference type="ARBA" id="ARBA00022741"/>
    </source>
</evidence>
<dbReference type="PANTHER" id="PTHR23282">
    <property type="entry name" value="APICAL ENDOSOMAL GLYCOPROTEIN PRECURSOR"/>
    <property type="match status" value="1"/>
</dbReference>
<keyword evidence="5" id="KW-0812">Transmembrane</keyword>
<evidence type="ECO:0000256" key="16">
    <source>
        <dbReference type="PROSITE-ProRule" id="PRU00124"/>
    </source>
</evidence>
<comment type="subcellular location">
    <subcellularLocation>
        <location evidence="1">Cell membrane</location>
        <topology evidence="1">Single-pass type I membrane protein</topology>
    </subcellularLocation>
</comment>
<evidence type="ECO:0000256" key="10">
    <source>
        <dbReference type="ARBA" id="ARBA00022989"/>
    </source>
</evidence>
<dbReference type="Pfam" id="PF00629">
    <property type="entry name" value="MAM"/>
    <property type="match status" value="1"/>
</dbReference>
<dbReference type="InterPro" id="IPR000998">
    <property type="entry name" value="MAM_dom"/>
</dbReference>
<dbReference type="CDD" id="cd00112">
    <property type="entry name" value="LDLa"/>
    <property type="match status" value="1"/>
</dbReference>
<evidence type="ECO:0000256" key="6">
    <source>
        <dbReference type="ARBA" id="ARBA00022729"/>
    </source>
</evidence>
<evidence type="ECO:0000256" key="15">
    <source>
        <dbReference type="ARBA" id="ARBA00023180"/>
    </source>
</evidence>
<evidence type="ECO:0000313" key="20">
    <source>
        <dbReference type="Proteomes" id="UP000440578"/>
    </source>
</evidence>
<dbReference type="SMART" id="SM00137">
    <property type="entry name" value="MAM"/>
    <property type="match status" value="1"/>
</dbReference>
<evidence type="ECO:0000256" key="2">
    <source>
        <dbReference type="ARBA" id="ARBA00011902"/>
    </source>
</evidence>
<dbReference type="InterPro" id="IPR002172">
    <property type="entry name" value="LDrepeatLR_classA_rpt"/>
</dbReference>
<keyword evidence="12" id="KW-0829">Tyrosine-protein kinase</keyword>
<dbReference type="GO" id="GO:0005886">
    <property type="term" value="C:plasma membrane"/>
    <property type="evidence" value="ECO:0007669"/>
    <property type="project" value="UniProtKB-SubCell"/>
</dbReference>
<name>A0A6A4WX79_AMPAM</name>
<evidence type="ECO:0000256" key="12">
    <source>
        <dbReference type="ARBA" id="ARBA00023137"/>
    </source>
</evidence>
<dbReference type="PROSITE" id="PS50068">
    <property type="entry name" value="LDLRA_2"/>
    <property type="match status" value="1"/>
</dbReference>
<evidence type="ECO:0000256" key="1">
    <source>
        <dbReference type="ARBA" id="ARBA00004251"/>
    </source>
</evidence>
<dbReference type="PROSITE" id="PS01209">
    <property type="entry name" value="LDLRA_1"/>
    <property type="match status" value="1"/>
</dbReference>
<keyword evidence="14 19" id="KW-0675">Receptor</keyword>
<keyword evidence="10" id="KW-1133">Transmembrane helix</keyword>
<dbReference type="InterPro" id="IPR013320">
    <property type="entry name" value="ConA-like_dom_sf"/>
</dbReference>
<keyword evidence="3" id="KW-1003">Cell membrane</keyword>
<dbReference type="OrthoDB" id="73209at2759"/>
<dbReference type="InterPro" id="IPR023415">
    <property type="entry name" value="LDLR_class-A_CS"/>
</dbReference>
<gene>
    <name evidence="19" type="primary">Alk</name>
    <name evidence="19" type="ORF">FJT64_019035</name>
</gene>
<keyword evidence="4" id="KW-0808">Transferase</keyword>
<dbReference type="CDD" id="cd06263">
    <property type="entry name" value="MAM"/>
    <property type="match status" value="1"/>
</dbReference>
<evidence type="ECO:0000313" key="19">
    <source>
        <dbReference type="EMBL" id="KAF0309879.1"/>
    </source>
</evidence>
<proteinExistence type="predicted"/>
<dbReference type="PROSITE" id="PS50060">
    <property type="entry name" value="MAM_2"/>
    <property type="match status" value="1"/>
</dbReference>
<evidence type="ECO:0000256" key="9">
    <source>
        <dbReference type="ARBA" id="ARBA00022840"/>
    </source>
</evidence>
<keyword evidence="8 19" id="KW-0418">Kinase</keyword>
<accession>A0A6A4WX79</accession>
<reference evidence="19 20" key="1">
    <citation type="submission" date="2019-07" db="EMBL/GenBank/DDBJ databases">
        <title>Draft genome assembly of a fouling barnacle, Amphibalanus amphitrite (Darwin, 1854): The first reference genome for Thecostraca.</title>
        <authorList>
            <person name="Kim W."/>
        </authorList>
    </citation>
    <scope>NUCLEOTIDE SEQUENCE [LARGE SCALE GENOMIC DNA]</scope>
    <source>
        <strain evidence="19">SNU_AA5</strain>
        <tissue evidence="19">Soma without cirri and trophi</tissue>
    </source>
</reference>
<dbReference type="InterPro" id="IPR055163">
    <property type="entry name" value="ALK/LTK-like_GRD"/>
</dbReference>
<keyword evidence="15" id="KW-0325">Glycoprotein</keyword>
<dbReference type="Pfam" id="PF12810">
    <property type="entry name" value="ALK_LTK_GRD"/>
    <property type="match status" value="1"/>
</dbReference>
<dbReference type="SMART" id="SM00192">
    <property type="entry name" value="LDLa"/>
    <property type="match status" value="1"/>
</dbReference>
<evidence type="ECO:0000256" key="14">
    <source>
        <dbReference type="ARBA" id="ARBA00023170"/>
    </source>
</evidence>
<evidence type="ECO:0000256" key="11">
    <source>
        <dbReference type="ARBA" id="ARBA00023136"/>
    </source>
</evidence>
<dbReference type="EMBL" id="VIIS01000366">
    <property type="protein sequence ID" value="KAF0309879.1"/>
    <property type="molecule type" value="Genomic_DNA"/>
</dbReference>
<dbReference type="SUPFAM" id="SSF49899">
    <property type="entry name" value="Concanavalin A-like lectins/glucanases"/>
    <property type="match status" value="1"/>
</dbReference>
<keyword evidence="11" id="KW-0472">Membrane</keyword>
<evidence type="ECO:0000256" key="8">
    <source>
        <dbReference type="ARBA" id="ARBA00022777"/>
    </source>
</evidence>
<evidence type="ECO:0000256" key="13">
    <source>
        <dbReference type="ARBA" id="ARBA00023157"/>
    </source>
</evidence>
<evidence type="ECO:0000259" key="18">
    <source>
        <dbReference type="PROSITE" id="PS50060"/>
    </source>
</evidence>
<dbReference type="EC" id="2.7.10.1" evidence="2"/>
<evidence type="ECO:0000256" key="5">
    <source>
        <dbReference type="ARBA" id="ARBA00022692"/>
    </source>
</evidence>
<dbReference type="PANTHER" id="PTHR23282:SF101">
    <property type="entry name" value="MAM DOMAIN-CONTAINING PROTEIN"/>
    <property type="match status" value="1"/>
</dbReference>
<evidence type="ECO:0000256" key="17">
    <source>
        <dbReference type="SAM" id="MobiDB-lite"/>
    </source>
</evidence>
<feature type="disulfide bond" evidence="16">
    <location>
        <begin position="122"/>
        <end position="140"/>
    </location>
</feature>